<comment type="caution">
    <text evidence="2">The sequence shown here is derived from an EMBL/GenBank/DDBJ whole genome shotgun (WGS) entry which is preliminary data.</text>
</comment>
<evidence type="ECO:0000313" key="3">
    <source>
        <dbReference type="Proteomes" id="UP001055101"/>
    </source>
</evidence>
<keyword evidence="3" id="KW-1185">Reference proteome</keyword>
<dbReference type="RefSeq" id="WP_147818852.1">
    <property type="nucleotide sequence ID" value="NZ_BPRA01000014.1"/>
</dbReference>
<dbReference type="EMBL" id="BPRA01000014">
    <property type="protein sequence ID" value="GJE56585.1"/>
    <property type="molecule type" value="Genomic_DNA"/>
</dbReference>
<accession>A0ABQ4TSI3</accession>
<dbReference type="Proteomes" id="UP001055101">
    <property type="component" value="Unassembled WGS sequence"/>
</dbReference>
<proteinExistence type="predicted"/>
<feature type="region of interest" description="Disordered" evidence="1">
    <location>
        <begin position="1"/>
        <end position="67"/>
    </location>
</feature>
<gene>
    <name evidence="2" type="ORF">EKPJFOCH_3093</name>
</gene>
<sequence length="67" mass="7254">MNHDALKRETDAALAAEARAHRPSLRSDGSVSDGVRHEQARVFRMNGGIEKVGDRAGQTRSVGLRQG</sequence>
<evidence type="ECO:0000313" key="2">
    <source>
        <dbReference type="EMBL" id="GJE56585.1"/>
    </source>
</evidence>
<name>A0ABQ4TSI3_9HYPH</name>
<reference evidence="2" key="1">
    <citation type="journal article" date="2021" name="Front. Microbiol.">
        <title>Comprehensive Comparative Genomics and Phenotyping of Methylobacterium Species.</title>
        <authorList>
            <person name="Alessa O."/>
            <person name="Ogura Y."/>
            <person name="Fujitani Y."/>
            <person name="Takami H."/>
            <person name="Hayashi T."/>
            <person name="Sahin N."/>
            <person name="Tani A."/>
        </authorList>
    </citation>
    <scope>NUCLEOTIDE SEQUENCE</scope>
    <source>
        <strain evidence="2">DSM 23674</strain>
    </source>
</reference>
<protein>
    <submittedName>
        <fullName evidence="2">Uncharacterized protein</fullName>
    </submittedName>
</protein>
<reference evidence="2" key="2">
    <citation type="submission" date="2021-08" db="EMBL/GenBank/DDBJ databases">
        <authorList>
            <person name="Tani A."/>
            <person name="Ola A."/>
            <person name="Ogura Y."/>
            <person name="Katsura K."/>
            <person name="Hayashi T."/>
        </authorList>
    </citation>
    <scope>NUCLEOTIDE SEQUENCE</scope>
    <source>
        <strain evidence="2">DSM 23674</strain>
    </source>
</reference>
<feature type="compositionally biased region" description="Basic and acidic residues" evidence="1">
    <location>
        <begin position="1"/>
        <end position="11"/>
    </location>
</feature>
<evidence type="ECO:0000256" key="1">
    <source>
        <dbReference type="SAM" id="MobiDB-lite"/>
    </source>
</evidence>
<organism evidence="2 3">
    <name type="scientific">Methylobacterium thuringiense</name>
    <dbReference type="NCBI Taxonomy" id="1003091"/>
    <lineage>
        <taxon>Bacteria</taxon>
        <taxon>Pseudomonadati</taxon>
        <taxon>Pseudomonadota</taxon>
        <taxon>Alphaproteobacteria</taxon>
        <taxon>Hyphomicrobiales</taxon>
        <taxon>Methylobacteriaceae</taxon>
        <taxon>Methylobacterium</taxon>
    </lineage>
</organism>